<dbReference type="EC" id="3.4.19.12" evidence="2"/>
<organism evidence="9 10">
    <name type="scientific">Glossina austeni</name>
    <name type="common">Savannah tsetse fly</name>
    <dbReference type="NCBI Taxonomy" id="7395"/>
    <lineage>
        <taxon>Eukaryota</taxon>
        <taxon>Metazoa</taxon>
        <taxon>Ecdysozoa</taxon>
        <taxon>Arthropoda</taxon>
        <taxon>Hexapoda</taxon>
        <taxon>Insecta</taxon>
        <taxon>Pterygota</taxon>
        <taxon>Neoptera</taxon>
        <taxon>Endopterygota</taxon>
        <taxon>Diptera</taxon>
        <taxon>Brachycera</taxon>
        <taxon>Muscomorpha</taxon>
        <taxon>Hippoboscoidea</taxon>
        <taxon>Glossinidae</taxon>
        <taxon>Glossina</taxon>
    </lineage>
</organism>
<evidence type="ECO:0000256" key="1">
    <source>
        <dbReference type="ARBA" id="ARBA00000707"/>
    </source>
</evidence>
<feature type="domain" description="OTU" evidence="8">
    <location>
        <begin position="163"/>
        <end position="301"/>
    </location>
</feature>
<dbReference type="InterPro" id="IPR003323">
    <property type="entry name" value="OTU_dom"/>
</dbReference>
<keyword evidence="6" id="KW-0788">Thiol protease</keyword>
<feature type="compositionally biased region" description="Polar residues" evidence="7">
    <location>
        <begin position="313"/>
        <end position="330"/>
    </location>
</feature>
<evidence type="ECO:0000256" key="4">
    <source>
        <dbReference type="ARBA" id="ARBA00022786"/>
    </source>
</evidence>
<dbReference type="PANTHER" id="PTHR12419">
    <property type="entry name" value="OTU DOMAIN CONTAINING PROTEIN"/>
    <property type="match status" value="1"/>
</dbReference>
<dbReference type="GO" id="GO:0004843">
    <property type="term" value="F:cysteine-type deubiquitinase activity"/>
    <property type="evidence" value="ECO:0007669"/>
    <property type="project" value="UniProtKB-EC"/>
</dbReference>
<keyword evidence="3" id="KW-0645">Protease</keyword>
<name>A0A1A9USW5_GLOAU</name>
<evidence type="ECO:0000256" key="3">
    <source>
        <dbReference type="ARBA" id="ARBA00022670"/>
    </source>
</evidence>
<dbReference type="GO" id="GO:0006508">
    <property type="term" value="P:proteolysis"/>
    <property type="evidence" value="ECO:0007669"/>
    <property type="project" value="UniProtKB-KW"/>
</dbReference>
<feature type="region of interest" description="Disordered" evidence="7">
    <location>
        <begin position="302"/>
        <end position="330"/>
    </location>
</feature>
<protein>
    <recommendedName>
        <fullName evidence="2">ubiquitinyl hydrolase 1</fullName>
        <ecNumber evidence="2">3.4.19.12</ecNumber>
    </recommendedName>
</protein>
<dbReference type="VEuPathDB" id="VectorBase:GAUT014237"/>
<dbReference type="CDD" id="cd22761">
    <property type="entry name" value="OTU_OTUD6"/>
    <property type="match status" value="1"/>
</dbReference>
<dbReference type="PROSITE" id="PS50802">
    <property type="entry name" value="OTU"/>
    <property type="match status" value="1"/>
</dbReference>
<dbReference type="PANTHER" id="PTHR12419:SF10">
    <property type="entry name" value="DEUBIQUITINASE OTUD6B"/>
    <property type="match status" value="1"/>
</dbReference>
<dbReference type="STRING" id="7395.A0A1A9USW5"/>
<dbReference type="EnsemblMetazoa" id="GAUT014237-RA">
    <property type="protein sequence ID" value="GAUT014237-PA"/>
    <property type="gene ID" value="GAUT014237"/>
</dbReference>
<dbReference type="GO" id="GO:0016579">
    <property type="term" value="P:protein deubiquitination"/>
    <property type="evidence" value="ECO:0007669"/>
    <property type="project" value="TreeGrafter"/>
</dbReference>
<accession>A0A1A9USW5</accession>
<keyword evidence="5" id="KW-0378">Hydrolase</keyword>
<evidence type="ECO:0000259" key="8">
    <source>
        <dbReference type="PROSITE" id="PS50802"/>
    </source>
</evidence>
<dbReference type="Pfam" id="PF02338">
    <property type="entry name" value="OTU"/>
    <property type="match status" value="1"/>
</dbReference>
<proteinExistence type="predicted"/>
<dbReference type="AlphaFoldDB" id="A0A1A9USW5"/>
<evidence type="ECO:0000256" key="6">
    <source>
        <dbReference type="ARBA" id="ARBA00022807"/>
    </source>
</evidence>
<evidence type="ECO:0000313" key="9">
    <source>
        <dbReference type="EnsemblMetazoa" id="GAUT014237-PA"/>
    </source>
</evidence>
<evidence type="ECO:0000256" key="2">
    <source>
        <dbReference type="ARBA" id="ARBA00012759"/>
    </source>
</evidence>
<keyword evidence="4" id="KW-0833">Ubl conjugation pathway</keyword>
<sequence>MDDTVSGSTTAVTAKLVKISLEDVQCRHRRERKDLQAKIQALKKNTPKTNKKKRKEVMEEVARMETELDLKQADEIKVAEELQSVKLVESQTNGENFEVLGSDEKIKCEPSVRISKAQKRRDKKAREARLREEEILAASEDTTYTPKTIEARKLQSKLKKRDLALYNIPSDGDCLYNAIRHQLMRHNLGSPTVQQLRYETANYIYTNKDMLIPYMTNSENGDLITDNEFEKYCNDVRSTPAWGGQIELKALSSVLKVPIEIIQADGSPTIQGDEFTGVPLVITYHRHMYSLGEHYNSTIPLSAATTDGDYPSDDNQTNPAESQQPCNTSN</sequence>
<dbReference type="FunFam" id="3.90.70.80:FF:000003">
    <property type="entry name" value="OTU domain-containing protein 6B"/>
    <property type="match status" value="1"/>
</dbReference>
<dbReference type="Gene3D" id="3.90.70.80">
    <property type="match status" value="1"/>
</dbReference>
<dbReference type="InterPro" id="IPR038765">
    <property type="entry name" value="Papain-like_cys_pep_sf"/>
</dbReference>
<keyword evidence="10" id="KW-1185">Reference proteome</keyword>
<dbReference type="SUPFAM" id="SSF54001">
    <property type="entry name" value="Cysteine proteinases"/>
    <property type="match status" value="1"/>
</dbReference>
<dbReference type="InterPro" id="IPR049772">
    <property type="entry name" value="OTU_OTUD6"/>
</dbReference>
<reference evidence="9" key="1">
    <citation type="submission" date="2020-05" db="UniProtKB">
        <authorList>
            <consortium name="EnsemblMetazoa"/>
        </authorList>
    </citation>
    <scope>IDENTIFICATION</scope>
    <source>
        <strain evidence="9">TTRI</strain>
    </source>
</reference>
<comment type="catalytic activity">
    <reaction evidence="1">
        <text>Thiol-dependent hydrolysis of ester, thioester, amide, peptide and isopeptide bonds formed by the C-terminal Gly of ubiquitin (a 76-residue protein attached to proteins as an intracellular targeting signal).</text>
        <dbReference type="EC" id="3.4.19.12"/>
    </reaction>
</comment>
<evidence type="ECO:0000313" key="10">
    <source>
        <dbReference type="Proteomes" id="UP000078200"/>
    </source>
</evidence>
<evidence type="ECO:0000256" key="5">
    <source>
        <dbReference type="ARBA" id="ARBA00022801"/>
    </source>
</evidence>
<dbReference type="Proteomes" id="UP000078200">
    <property type="component" value="Unassembled WGS sequence"/>
</dbReference>
<evidence type="ECO:0000256" key="7">
    <source>
        <dbReference type="SAM" id="MobiDB-lite"/>
    </source>
</evidence>
<dbReference type="InterPro" id="IPR050704">
    <property type="entry name" value="Peptidase_C85-like"/>
</dbReference>